<protein>
    <recommendedName>
        <fullName evidence="4">Secreted protein</fullName>
    </recommendedName>
</protein>
<feature type="chain" id="PRO_5015635035" description="Secreted protein" evidence="1">
    <location>
        <begin position="21"/>
        <end position="166"/>
    </location>
</feature>
<gene>
    <name evidence="2" type="ORF">BBK36DRAFT_1143129</name>
</gene>
<evidence type="ECO:0000256" key="1">
    <source>
        <dbReference type="SAM" id="SignalP"/>
    </source>
</evidence>
<name>A0A2T4B4P4_9HYPO</name>
<feature type="signal peptide" evidence="1">
    <location>
        <begin position="1"/>
        <end position="20"/>
    </location>
</feature>
<reference evidence="3" key="1">
    <citation type="submission" date="2016-07" db="EMBL/GenBank/DDBJ databases">
        <title>Multiple horizontal gene transfer events from other fungi enriched the ability of initially mycotrophic Trichoderma (Ascomycota) to feed on dead plant biomass.</title>
        <authorList>
            <consortium name="DOE Joint Genome Institute"/>
            <person name="Atanasova L."/>
            <person name="Chenthamara K."/>
            <person name="Zhang J."/>
            <person name="Grujic M."/>
            <person name="Henrissat B."/>
            <person name="Kuo A."/>
            <person name="Aerts A."/>
            <person name="Salamov A."/>
            <person name="Lipzen A."/>
            <person name="Labutti K."/>
            <person name="Barry K."/>
            <person name="Miao Y."/>
            <person name="Rahimi M.J."/>
            <person name="Shen Q."/>
            <person name="Grigoriev I.V."/>
            <person name="Kubicek C.P."/>
            <person name="Druzhinina I.S."/>
        </authorList>
    </citation>
    <scope>NUCLEOTIDE SEQUENCE [LARGE SCALE GENOMIC DNA]</scope>
    <source>
        <strain evidence="3">TUCIM 6016</strain>
    </source>
</reference>
<keyword evidence="3" id="KW-1185">Reference proteome</keyword>
<dbReference type="Proteomes" id="UP000241546">
    <property type="component" value="Unassembled WGS sequence"/>
</dbReference>
<dbReference type="AlphaFoldDB" id="A0A2T4B4P4"/>
<dbReference type="RefSeq" id="XP_024747623.1">
    <property type="nucleotide sequence ID" value="XM_024893575.1"/>
</dbReference>
<dbReference type="EMBL" id="KZ680217">
    <property type="protein sequence ID" value="PTB64303.1"/>
    <property type="molecule type" value="Genomic_DNA"/>
</dbReference>
<accession>A0A2T4B4P4</accession>
<evidence type="ECO:0000313" key="3">
    <source>
        <dbReference type="Proteomes" id="UP000241546"/>
    </source>
</evidence>
<organism evidence="2 3">
    <name type="scientific">Trichoderma citrinoviride</name>
    <dbReference type="NCBI Taxonomy" id="58853"/>
    <lineage>
        <taxon>Eukaryota</taxon>
        <taxon>Fungi</taxon>
        <taxon>Dikarya</taxon>
        <taxon>Ascomycota</taxon>
        <taxon>Pezizomycotina</taxon>
        <taxon>Sordariomycetes</taxon>
        <taxon>Hypocreomycetidae</taxon>
        <taxon>Hypocreales</taxon>
        <taxon>Hypocreaceae</taxon>
        <taxon>Trichoderma</taxon>
    </lineage>
</organism>
<evidence type="ECO:0008006" key="4">
    <source>
        <dbReference type="Google" id="ProtNLM"/>
    </source>
</evidence>
<sequence>MRFCPVCLVVRLSLLPFSRASMAFRNERAGEPLSSCWRRRAMIAAYEHSVQAPSREVWTDLSRFDRVLVLQTDVYLKVVPGLRGRREEKTEHIHTLKTGVSCFNVTSTACVPQSRDATQDPDSVQCRHYRSAWTQPTILWKTLTGWRTGQVPTATTSTGSHQQQWK</sequence>
<dbReference type="GeneID" id="36601693"/>
<evidence type="ECO:0000313" key="2">
    <source>
        <dbReference type="EMBL" id="PTB64303.1"/>
    </source>
</evidence>
<proteinExistence type="predicted"/>
<keyword evidence="1" id="KW-0732">Signal</keyword>